<dbReference type="PANTHER" id="PTHR43210">
    <property type="entry name" value="DETHIOBIOTIN SYNTHETASE"/>
    <property type="match status" value="1"/>
</dbReference>
<dbReference type="GO" id="GO:0004141">
    <property type="term" value="F:dethiobiotin synthase activity"/>
    <property type="evidence" value="ECO:0007669"/>
    <property type="project" value="UniProtKB-UniRule"/>
</dbReference>
<gene>
    <name evidence="1" type="primary">bioD</name>
    <name evidence="2" type="ORF">SAMN05421773_109196</name>
</gene>
<comment type="cofactor">
    <cofactor evidence="1">
        <name>Mg(2+)</name>
        <dbReference type="ChEBI" id="CHEBI:18420"/>
    </cofactor>
</comment>
<comment type="subunit">
    <text evidence="1">Homodimer.</text>
</comment>
<dbReference type="STRING" id="910347.SAMN05421773_109196"/>
<comment type="caution">
    <text evidence="1">Lacks conserved residue(s) required for the propagation of feature annotation.</text>
</comment>
<dbReference type="Gene3D" id="3.40.50.300">
    <property type="entry name" value="P-loop containing nucleotide triphosphate hydrolases"/>
    <property type="match status" value="1"/>
</dbReference>
<feature type="binding site" evidence="1">
    <location>
        <position position="54"/>
    </location>
    <ligand>
        <name>ATP</name>
        <dbReference type="ChEBI" id="CHEBI:30616"/>
    </ligand>
</feature>
<keyword evidence="1" id="KW-0460">Magnesium</keyword>
<dbReference type="PIRSF" id="PIRSF006755">
    <property type="entry name" value="DTB_synth"/>
    <property type="match status" value="1"/>
</dbReference>
<dbReference type="GO" id="GO:0009102">
    <property type="term" value="P:biotin biosynthetic process"/>
    <property type="evidence" value="ECO:0007669"/>
    <property type="project" value="UniProtKB-UniRule"/>
</dbReference>
<name>A0A1I1PI43_9ACTN</name>
<dbReference type="HAMAP" id="MF_00336">
    <property type="entry name" value="BioD"/>
    <property type="match status" value="1"/>
</dbReference>
<evidence type="ECO:0000256" key="1">
    <source>
        <dbReference type="HAMAP-Rule" id="MF_00336"/>
    </source>
</evidence>
<dbReference type="EC" id="6.3.3.3" evidence="1"/>
<feature type="binding site" evidence="1">
    <location>
        <position position="54"/>
    </location>
    <ligand>
        <name>Mg(2+)</name>
        <dbReference type="ChEBI" id="CHEBI:18420"/>
    </ligand>
</feature>
<dbReference type="NCBIfam" id="TIGR00347">
    <property type="entry name" value="bioD"/>
    <property type="match status" value="1"/>
</dbReference>
<dbReference type="SUPFAM" id="SSF52540">
    <property type="entry name" value="P-loop containing nucleoside triphosphate hydrolases"/>
    <property type="match status" value="1"/>
</dbReference>
<dbReference type="Pfam" id="PF13500">
    <property type="entry name" value="AAA_26"/>
    <property type="match status" value="1"/>
</dbReference>
<reference evidence="2 3" key="1">
    <citation type="submission" date="2016-10" db="EMBL/GenBank/DDBJ databases">
        <authorList>
            <person name="de Groot N.N."/>
        </authorList>
    </citation>
    <scope>NUCLEOTIDE SEQUENCE [LARGE SCALE GENOMIC DNA]</scope>
    <source>
        <strain evidence="2 3">CGMCC 4.5739</strain>
    </source>
</reference>
<keyword evidence="1" id="KW-0547">Nucleotide-binding</keyword>
<dbReference type="Proteomes" id="UP000199207">
    <property type="component" value="Unassembled WGS sequence"/>
</dbReference>
<evidence type="ECO:0000313" key="3">
    <source>
        <dbReference type="Proteomes" id="UP000199207"/>
    </source>
</evidence>
<dbReference type="InterPro" id="IPR027417">
    <property type="entry name" value="P-loop_NTPase"/>
</dbReference>
<dbReference type="UniPathway" id="UPA00078">
    <property type="reaction ID" value="UER00161"/>
</dbReference>
<feature type="binding site" evidence="1">
    <location>
        <position position="206"/>
    </location>
    <ligand>
        <name>ATP</name>
        <dbReference type="ChEBI" id="CHEBI:30616"/>
    </ligand>
</feature>
<organism evidence="2 3">
    <name type="scientific">Streptomyces aidingensis</name>
    <dbReference type="NCBI Taxonomy" id="910347"/>
    <lineage>
        <taxon>Bacteria</taxon>
        <taxon>Bacillati</taxon>
        <taxon>Actinomycetota</taxon>
        <taxon>Actinomycetes</taxon>
        <taxon>Kitasatosporales</taxon>
        <taxon>Streptomycetaceae</taxon>
        <taxon>Streptomyces</taxon>
    </lineage>
</organism>
<comment type="subcellular location">
    <subcellularLocation>
        <location evidence="1">Cytoplasm</location>
    </subcellularLocation>
</comment>
<dbReference type="GO" id="GO:0005524">
    <property type="term" value="F:ATP binding"/>
    <property type="evidence" value="ECO:0007669"/>
    <property type="project" value="UniProtKB-UniRule"/>
</dbReference>
<feature type="binding site" evidence="1">
    <location>
        <begin position="16"/>
        <end position="21"/>
    </location>
    <ligand>
        <name>ATP</name>
        <dbReference type="ChEBI" id="CHEBI:30616"/>
    </ligand>
</feature>
<feature type="binding site" evidence="1">
    <location>
        <position position="45"/>
    </location>
    <ligand>
        <name>substrate</name>
    </ligand>
</feature>
<comment type="function">
    <text evidence="1">Catalyzes a mechanistically unusual reaction, the ATP-dependent insertion of CO2 between the N7 and N8 nitrogen atoms of 7,8-diaminopelargonic acid (DAPA, also called 7,8-diammoniononanoate) to form a ureido ring.</text>
</comment>
<dbReference type="EMBL" id="FOLM01000009">
    <property type="protein sequence ID" value="SFD09366.1"/>
    <property type="molecule type" value="Genomic_DNA"/>
</dbReference>
<feature type="binding site" evidence="1">
    <location>
        <position position="114"/>
    </location>
    <ligand>
        <name>Mg(2+)</name>
        <dbReference type="ChEBI" id="CHEBI:18420"/>
    </ligand>
</feature>
<feature type="binding site" evidence="1">
    <location>
        <position position="20"/>
    </location>
    <ligand>
        <name>Mg(2+)</name>
        <dbReference type="ChEBI" id="CHEBI:18420"/>
    </ligand>
</feature>
<keyword evidence="1" id="KW-0436">Ligase</keyword>
<comment type="pathway">
    <text evidence="1">Cofactor biosynthesis; biotin biosynthesis; biotin from 7,8-diaminononanoate: step 1/2.</text>
</comment>
<evidence type="ECO:0000313" key="2">
    <source>
        <dbReference type="EMBL" id="SFD09366.1"/>
    </source>
</evidence>
<accession>A0A1I1PI43</accession>
<comment type="similarity">
    <text evidence="1">Belongs to the dethiobiotin synthetase family.</text>
</comment>
<dbReference type="RefSeq" id="WP_175541462.1">
    <property type="nucleotide sequence ID" value="NZ_FOLM01000009.1"/>
</dbReference>
<keyword evidence="1" id="KW-0067">ATP-binding</keyword>
<dbReference type="InterPro" id="IPR004472">
    <property type="entry name" value="DTB_synth_BioD"/>
</dbReference>
<dbReference type="PANTHER" id="PTHR43210:SF5">
    <property type="entry name" value="DETHIOBIOTIN SYNTHETASE"/>
    <property type="match status" value="1"/>
</dbReference>
<protein>
    <recommendedName>
        <fullName evidence="1">ATP-dependent dethiobiotin synthetase BioD</fullName>
        <ecNumber evidence="1">6.3.3.3</ecNumber>
    </recommendedName>
    <alternativeName>
        <fullName evidence="1">DTB synthetase</fullName>
        <shortName evidence="1">DTBS</shortName>
    </alternativeName>
    <alternativeName>
        <fullName evidence="1">Dethiobiotin synthase</fullName>
    </alternativeName>
</protein>
<keyword evidence="1" id="KW-0479">Metal-binding</keyword>
<feature type="binding site" evidence="1">
    <location>
        <begin position="175"/>
        <end position="176"/>
    </location>
    <ligand>
        <name>ATP</name>
        <dbReference type="ChEBI" id="CHEBI:30616"/>
    </ligand>
</feature>
<proteinExistence type="inferred from homology"/>
<feature type="active site" evidence="1">
    <location>
        <position position="41"/>
    </location>
</feature>
<keyword evidence="1" id="KW-0963">Cytoplasm</keyword>
<comment type="catalytic activity">
    <reaction evidence="1">
        <text>(7R,8S)-7,8-diammoniononanoate + CO2 + ATP = (4R,5S)-dethiobiotin + ADP + phosphate + 3 H(+)</text>
        <dbReference type="Rhea" id="RHEA:15805"/>
        <dbReference type="ChEBI" id="CHEBI:15378"/>
        <dbReference type="ChEBI" id="CHEBI:16526"/>
        <dbReference type="ChEBI" id="CHEBI:30616"/>
        <dbReference type="ChEBI" id="CHEBI:43474"/>
        <dbReference type="ChEBI" id="CHEBI:149469"/>
        <dbReference type="ChEBI" id="CHEBI:149473"/>
        <dbReference type="ChEBI" id="CHEBI:456216"/>
        <dbReference type="EC" id="6.3.3.3"/>
    </reaction>
</comment>
<feature type="binding site" evidence="1">
    <location>
        <begin position="114"/>
        <end position="117"/>
    </location>
    <ligand>
        <name>ATP</name>
        <dbReference type="ChEBI" id="CHEBI:30616"/>
    </ligand>
</feature>
<sequence>MTRTAGIAVVTGTGTGVGKTVATAALAAAARAAGLAVAVVKPAQTGVAPDEPGDVHEVRRLAGGEVTGVEVARYPEPLAPSAAARRAGLPAVRPRAVVAAVQDLADRSDLVLVEGAGGLLVPFDAEGSTLADLALLMRSPVVVVTSAELGTLNHTALTTQALRVRGLRCPGLVIGSWPAEPGAAEECNREDLPVVAEVPVLGVIPERAAGLPPEVFRASAPEWVGAALHAVLDTFPESAGGGRDEGR</sequence>
<keyword evidence="3" id="KW-1185">Reference proteome</keyword>
<keyword evidence="1" id="KW-0093">Biotin biosynthesis</keyword>
<dbReference type="CDD" id="cd03109">
    <property type="entry name" value="DTBS"/>
    <property type="match status" value="1"/>
</dbReference>
<dbReference type="GO" id="GO:0005829">
    <property type="term" value="C:cytosol"/>
    <property type="evidence" value="ECO:0007669"/>
    <property type="project" value="TreeGrafter"/>
</dbReference>
<dbReference type="GO" id="GO:0000287">
    <property type="term" value="F:magnesium ion binding"/>
    <property type="evidence" value="ECO:0007669"/>
    <property type="project" value="UniProtKB-UniRule"/>
</dbReference>
<dbReference type="AlphaFoldDB" id="A0A1I1PI43"/>